<accession>A0A837NYJ8</accession>
<keyword evidence="2" id="KW-0732">Signal</keyword>
<evidence type="ECO:0000256" key="2">
    <source>
        <dbReference type="SAM" id="SignalP"/>
    </source>
</evidence>
<evidence type="ECO:0000313" key="3">
    <source>
        <dbReference type="EMBL" id="KPL95843.1"/>
    </source>
</evidence>
<dbReference type="InterPro" id="IPR010131">
    <property type="entry name" value="MdtP/NodT-like"/>
</dbReference>
<keyword evidence="1" id="KW-0175">Coiled coil</keyword>
<dbReference type="RefSeq" id="WP_054545613.1">
    <property type="nucleotide sequence ID" value="NZ_LIZK01000001.1"/>
</dbReference>
<feature type="signal peptide" evidence="2">
    <location>
        <begin position="1"/>
        <end position="31"/>
    </location>
</feature>
<dbReference type="Proteomes" id="UP000050463">
    <property type="component" value="Unassembled WGS sequence"/>
</dbReference>
<gene>
    <name evidence="3" type="ORF">AN168_00650</name>
</gene>
<organism evidence="3 4">
    <name type="scientific">Vibrio splendidus</name>
    <dbReference type="NCBI Taxonomy" id="29497"/>
    <lineage>
        <taxon>Bacteria</taxon>
        <taxon>Pseudomonadati</taxon>
        <taxon>Pseudomonadota</taxon>
        <taxon>Gammaproteobacteria</taxon>
        <taxon>Vibrionales</taxon>
        <taxon>Vibrionaceae</taxon>
        <taxon>Vibrio</taxon>
    </lineage>
</organism>
<name>A0A837NYJ8_VIBSP</name>
<dbReference type="EMBL" id="LIZK01000001">
    <property type="protein sequence ID" value="KPL95843.1"/>
    <property type="molecule type" value="Genomic_DNA"/>
</dbReference>
<protein>
    <submittedName>
        <fullName evidence="3">Copper transporter</fullName>
    </submittedName>
</protein>
<dbReference type="PANTHER" id="PTHR30203">
    <property type="entry name" value="OUTER MEMBRANE CATION EFFLUX PROTEIN"/>
    <property type="match status" value="1"/>
</dbReference>
<evidence type="ECO:0000313" key="4">
    <source>
        <dbReference type="Proteomes" id="UP000050463"/>
    </source>
</evidence>
<dbReference type="Gene3D" id="1.20.1600.10">
    <property type="entry name" value="Outer membrane efflux proteins (OEP)"/>
    <property type="match status" value="1"/>
</dbReference>
<dbReference type="PANTHER" id="PTHR30203:SF23">
    <property type="entry name" value="OUTER MEMBRANE EFFLUX PROTEIN"/>
    <property type="match status" value="1"/>
</dbReference>
<evidence type="ECO:0000256" key="1">
    <source>
        <dbReference type="SAM" id="Coils"/>
    </source>
</evidence>
<dbReference type="AlphaFoldDB" id="A0A837NYJ8"/>
<dbReference type="SUPFAM" id="SSF56954">
    <property type="entry name" value="Outer membrane efflux proteins (OEP)"/>
    <property type="match status" value="1"/>
</dbReference>
<proteinExistence type="predicted"/>
<feature type="coiled-coil region" evidence="1">
    <location>
        <begin position="377"/>
        <end position="404"/>
    </location>
</feature>
<dbReference type="GO" id="GO:0015562">
    <property type="term" value="F:efflux transmembrane transporter activity"/>
    <property type="evidence" value="ECO:0007669"/>
    <property type="project" value="InterPro"/>
</dbReference>
<comment type="caution">
    <text evidence="3">The sequence shown here is derived from an EMBL/GenBank/DDBJ whole genome shotgun (WGS) entry which is preliminary data.</text>
</comment>
<feature type="chain" id="PRO_5032783788" evidence="2">
    <location>
        <begin position="32"/>
        <end position="488"/>
    </location>
</feature>
<reference evidence="3 4" key="1">
    <citation type="submission" date="2015-08" db="EMBL/GenBank/DDBJ databases">
        <title>Draft Genome Sequence of Vibrio splendidus UCD-SED7.</title>
        <authorList>
            <person name="Lee R.D."/>
            <person name="Lang J.M."/>
            <person name="Coil D.A."/>
            <person name="Jospin G."/>
            <person name="Eisen J.A."/>
        </authorList>
    </citation>
    <scope>NUCLEOTIDE SEQUENCE [LARGE SCALE GENOMIC DNA]</scope>
    <source>
        <strain evidence="3 4">UCD-SED7</strain>
    </source>
</reference>
<sequence>MKPTTSVFVMNTSLVVAAALPMALFSSATLAATTASASNAQHISAHDQASSTQQLNTLIEIALSEDGNRKQYFAQSQAMRETGIANATLMDPKLKVGFGGLPVDSFQFDEDPMTNISVGLMQQFERGDTLDLQQKKAGQQADGLALQVQARELTVANSMTQLWLELGYQKVAEGVMRENRRLLVELENYVQTNYSIGKSEAQDLLNAQLQVSKLDEKLQANQQVQRRLISQLSEWLGSDWLGNQAIDSQALDPQGRLHATNYIDWSLLESKLATNRDSTKHYQLLTDHPLVKITDATISSNQTQVELAEQAYTPQFGVEVMYAHRQANNMAGEPASDLVSAYLTVDIPLFTGNRQDKNLSAAQYQVGAAKSQKDTLLSQMNAQVNALLVDKANLTQRLERYQSTLLPQTAARISAVERGYQNNTAQFNDVIAATTDELALQLEQQRLITDLNIVNSKLASLVSGFDYQVKQPQLNPTVTQNNSQSVKE</sequence>